<sequence length="102" mass="11554">MRHGMAGIAAISLLPGRRSQNAWKKSLASRMGDRGNILMVFQEASVFYLRRKPDQSEDRLPRTQSIWLSSANKLFAMCLLSKKTHCPQVTILKKTLSTCFIN</sequence>
<name>A0A1V4K7P1_PATFA</name>
<evidence type="ECO:0000313" key="1">
    <source>
        <dbReference type="EMBL" id="OPJ80448.1"/>
    </source>
</evidence>
<accession>A0A1V4K7P1</accession>
<comment type="caution">
    <text evidence="1">The sequence shown here is derived from an EMBL/GenBank/DDBJ whole genome shotgun (WGS) entry which is preliminary data.</text>
</comment>
<proteinExistence type="predicted"/>
<protein>
    <submittedName>
        <fullName evidence="1">Uncharacterized protein</fullName>
    </submittedName>
</protein>
<dbReference type="AlphaFoldDB" id="A0A1V4K7P1"/>
<evidence type="ECO:0000313" key="2">
    <source>
        <dbReference type="Proteomes" id="UP000190648"/>
    </source>
</evidence>
<keyword evidence="2" id="KW-1185">Reference proteome</keyword>
<gene>
    <name evidence="1" type="ORF">AV530_010762</name>
</gene>
<organism evidence="1 2">
    <name type="scientific">Patagioenas fasciata monilis</name>
    <dbReference type="NCBI Taxonomy" id="372326"/>
    <lineage>
        <taxon>Eukaryota</taxon>
        <taxon>Metazoa</taxon>
        <taxon>Chordata</taxon>
        <taxon>Craniata</taxon>
        <taxon>Vertebrata</taxon>
        <taxon>Euteleostomi</taxon>
        <taxon>Archelosauria</taxon>
        <taxon>Archosauria</taxon>
        <taxon>Dinosauria</taxon>
        <taxon>Saurischia</taxon>
        <taxon>Theropoda</taxon>
        <taxon>Coelurosauria</taxon>
        <taxon>Aves</taxon>
        <taxon>Neognathae</taxon>
        <taxon>Neoaves</taxon>
        <taxon>Columbimorphae</taxon>
        <taxon>Columbiformes</taxon>
        <taxon>Columbidae</taxon>
        <taxon>Patagioenas</taxon>
    </lineage>
</organism>
<dbReference type="EMBL" id="LSYS01004200">
    <property type="protein sequence ID" value="OPJ80448.1"/>
    <property type="molecule type" value="Genomic_DNA"/>
</dbReference>
<reference evidence="1 2" key="1">
    <citation type="submission" date="2016-02" db="EMBL/GenBank/DDBJ databases">
        <title>Band-tailed pigeon sequencing and assembly.</title>
        <authorList>
            <person name="Soares A.E."/>
            <person name="Novak B.J."/>
            <person name="Rice E.S."/>
            <person name="O'Connell B."/>
            <person name="Chang D."/>
            <person name="Weber S."/>
            <person name="Shapiro B."/>
        </authorList>
    </citation>
    <scope>NUCLEOTIDE SEQUENCE [LARGE SCALE GENOMIC DNA]</scope>
    <source>
        <strain evidence="1">BTP2013</strain>
        <tissue evidence="1">Blood</tissue>
    </source>
</reference>
<dbReference type="Proteomes" id="UP000190648">
    <property type="component" value="Unassembled WGS sequence"/>
</dbReference>